<sequence length="173" mass="19329">MEVLKTRLALRKSGQYRGIADAAMQIYRKEGFRSFYRGYLPNLIGIIPYAGIDLAVYETLKRRYAQRHPGQKEPSVLVIITCGAVSSSCGQIASYPLALIRTRMQAQVLSKDAVYDPNHPTTPIGLFKQILQKEGPLGLYRGIAPNFMKVAPAVSISYVMYEKCRQALGIQMI</sequence>
<evidence type="ECO:0000256" key="7">
    <source>
        <dbReference type="PROSITE-ProRule" id="PRU00282"/>
    </source>
</evidence>
<dbReference type="InterPro" id="IPR023395">
    <property type="entry name" value="MCP_dom_sf"/>
</dbReference>
<proteinExistence type="evidence at transcript level"/>
<evidence type="ECO:0000256" key="6">
    <source>
        <dbReference type="ARBA" id="ARBA00023136"/>
    </source>
</evidence>
<evidence type="ECO:0000256" key="4">
    <source>
        <dbReference type="ARBA" id="ARBA00022692"/>
    </source>
</evidence>
<keyword evidence="9" id="KW-1133">Transmembrane helix</keyword>
<keyword evidence="4 7" id="KW-0812">Transmembrane</keyword>
<dbReference type="PROSITE" id="PS50920">
    <property type="entry name" value="SOLCAR"/>
    <property type="match status" value="2"/>
</dbReference>
<dbReference type="AlphaFoldDB" id="A0A6A7FTU7"/>
<reference evidence="10" key="1">
    <citation type="submission" date="2017-11" db="EMBL/GenBank/DDBJ databases">
        <title>The sensing device of the deep-sea amphipod.</title>
        <authorList>
            <person name="Kobayashi H."/>
            <person name="Nagahama T."/>
            <person name="Arai W."/>
            <person name="Sasagawa Y."/>
            <person name="Umeda M."/>
            <person name="Hayashi T."/>
            <person name="Nikaido I."/>
            <person name="Watanabe H."/>
            <person name="Oguri K."/>
            <person name="Kitazato H."/>
            <person name="Fujioka K."/>
            <person name="Kido Y."/>
            <person name="Takami H."/>
        </authorList>
    </citation>
    <scope>NUCLEOTIDE SEQUENCE</scope>
    <source>
        <tissue evidence="10">Whole body</tissue>
    </source>
</reference>
<dbReference type="InterPro" id="IPR002067">
    <property type="entry name" value="MCP"/>
</dbReference>
<dbReference type="Pfam" id="PF00153">
    <property type="entry name" value="Mito_carr"/>
    <property type="match status" value="2"/>
</dbReference>
<keyword evidence="5" id="KW-0677">Repeat</keyword>
<organism evidence="10">
    <name type="scientific">Hirondellea gigas</name>
    <dbReference type="NCBI Taxonomy" id="1518452"/>
    <lineage>
        <taxon>Eukaryota</taxon>
        <taxon>Metazoa</taxon>
        <taxon>Ecdysozoa</taxon>
        <taxon>Arthropoda</taxon>
        <taxon>Crustacea</taxon>
        <taxon>Multicrustacea</taxon>
        <taxon>Malacostraca</taxon>
        <taxon>Eumalacostraca</taxon>
        <taxon>Peracarida</taxon>
        <taxon>Amphipoda</taxon>
        <taxon>Amphilochidea</taxon>
        <taxon>Lysianassida</taxon>
        <taxon>Lysianassidira</taxon>
        <taxon>Lysianassoidea</taxon>
        <taxon>Lysianassidae</taxon>
        <taxon>Hirondellea</taxon>
    </lineage>
</organism>
<comment type="similarity">
    <text evidence="2 8">Belongs to the mitochondrial carrier (TC 2.A.29) family.</text>
</comment>
<dbReference type="GO" id="GO:0055085">
    <property type="term" value="P:transmembrane transport"/>
    <property type="evidence" value="ECO:0007669"/>
    <property type="project" value="InterPro"/>
</dbReference>
<name>A0A6A7FTU7_9CRUS</name>
<protein>
    <submittedName>
        <fullName evidence="10">Calcium-binding mitochondrial carrier protein SCaMC-1-like isoform X3</fullName>
    </submittedName>
</protein>
<feature type="transmembrane region" description="Helical" evidence="9">
    <location>
        <begin position="38"/>
        <end position="57"/>
    </location>
</feature>
<accession>A0A6A7FTU7</accession>
<dbReference type="InterPro" id="IPR018108">
    <property type="entry name" value="MCP_transmembrane"/>
</dbReference>
<keyword evidence="3 8" id="KW-0813">Transport</keyword>
<evidence type="ECO:0000256" key="2">
    <source>
        <dbReference type="ARBA" id="ARBA00006375"/>
    </source>
</evidence>
<keyword evidence="6 7" id="KW-0472">Membrane</keyword>
<dbReference type="SUPFAM" id="SSF103506">
    <property type="entry name" value="Mitochondrial carrier"/>
    <property type="match status" value="1"/>
</dbReference>
<evidence type="ECO:0000256" key="1">
    <source>
        <dbReference type="ARBA" id="ARBA00004141"/>
    </source>
</evidence>
<dbReference type="GO" id="GO:0016020">
    <property type="term" value="C:membrane"/>
    <property type="evidence" value="ECO:0007669"/>
    <property type="project" value="UniProtKB-SubCell"/>
</dbReference>
<dbReference type="PRINTS" id="PR00926">
    <property type="entry name" value="MITOCARRIER"/>
</dbReference>
<evidence type="ECO:0000256" key="8">
    <source>
        <dbReference type="RuleBase" id="RU000488"/>
    </source>
</evidence>
<dbReference type="Gene3D" id="1.50.40.10">
    <property type="entry name" value="Mitochondrial carrier domain"/>
    <property type="match status" value="1"/>
</dbReference>
<evidence type="ECO:0000313" key="10">
    <source>
        <dbReference type="EMBL" id="LAC21694.1"/>
    </source>
</evidence>
<feature type="repeat" description="Solcar" evidence="7">
    <location>
        <begin position="74"/>
        <end position="167"/>
    </location>
</feature>
<evidence type="ECO:0000256" key="5">
    <source>
        <dbReference type="ARBA" id="ARBA00022737"/>
    </source>
</evidence>
<feature type="transmembrane region" description="Helical" evidence="9">
    <location>
        <begin position="77"/>
        <end position="100"/>
    </location>
</feature>
<evidence type="ECO:0000256" key="3">
    <source>
        <dbReference type="ARBA" id="ARBA00022448"/>
    </source>
</evidence>
<dbReference type="PANTHER" id="PTHR24089">
    <property type="entry name" value="SOLUTE CARRIER FAMILY 25"/>
    <property type="match status" value="1"/>
</dbReference>
<evidence type="ECO:0000256" key="9">
    <source>
        <dbReference type="SAM" id="Phobius"/>
    </source>
</evidence>
<comment type="subcellular location">
    <subcellularLocation>
        <location evidence="1">Membrane</location>
        <topology evidence="1">Multi-pass membrane protein</topology>
    </subcellularLocation>
</comment>
<feature type="repeat" description="Solcar" evidence="7">
    <location>
        <begin position="1"/>
        <end position="63"/>
    </location>
</feature>
<dbReference type="EMBL" id="IACT01002411">
    <property type="protein sequence ID" value="LAC21694.1"/>
    <property type="molecule type" value="mRNA"/>
</dbReference>